<dbReference type="InterPro" id="IPR002934">
    <property type="entry name" value="Polymerase_NTP_transf_dom"/>
</dbReference>
<dbReference type="InterPro" id="IPR043519">
    <property type="entry name" value="NT_sf"/>
</dbReference>
<dbReference type="Pfam" id="PF13427">
    <property type="entry name" value="AadA_C"/>
    <property type="match status" value="1"/>
</dbReference>
<evidence type="ECO:0000259" key="3">
    <source>
        <dbReference type="Pfam" id="PF13427"/>
    </source>
</evidence>
<accession>A0A852SVA9</accession>
<feature type="domain" description="Polymerase nucleotidyl transferase" evidence="2">
    <location>
        <begin position="26"/>
        <end position="60"/>
    </location>
</feature>
<evidence type="ECO:0000259" key="2">
    <source>
        <dbReference type="Pfam" id="PF01909"/>
    </source>
</evidence>
<dbReference type="AlphaFoldDB" id="A0A852SVA9"/>
<organism evidence="4 5">
    <name type="scientific">Leifsonia soli</name>
    <dbReference type="NCBI Taxonomy" id="582665"/>
    <lineage>
        <taxon>Bacteria</taxon>
        <taxon>Bacillati</taxon>
        <taxon>Actinomycetota</taxon>
        <taxon>Actinomycetes</taxon>
        <taxon>Micrococcales</taxon>
        <taxon>Microbacteriaceae</taxon>
        <taxon>Leifsonia</taxon>
    </lineage>
</organism>
<reference evidence="4 5" key="1">
    <citation type="submission" date="2020-07" db="EMBL/GenBank/DDBJ databases">
        <title>Sequencing the genomes of 1000 actinobacteria strains.</title>
        <authorList>
            <person name="Klenk H.-P."/>
        </authorList>
    </citation>
    <scope>NUCLEOTIDE SEQUENCE [LARGE SCALE GENOMIC DNA]</scope>
    <source>
        <strain evidence="4 5">DSM 23871</strain>
    </source>
</reference>
<keyword evidence="1" id="KW-0808">Transferase</keyword>
<dbReference type="InterPro" id="IPR025184">
    <property type="entry name" value="AadA_C"/>
</dbReference>
<evidence type="ECO:0000313" key="4">
    <source>
        <dbReference type="EMBL" id="NYD72701.1"/>
    </source>
</evidence>
<evidence type="ECO:0008006" key="6">
    <source>
        <dbReference type="Google" id="ProtNLM"/>
    </source>
</evidence>
<dbReference type="GO" id="GO:0016779">
    <property type="term" value="F:nucleotidyltransferase activity"/>
    <property type="evidence" value="ECO:0007669"/>
    <property type="project" value="InterPro"/>
</dbReference>
<proteinExistence type="predicted"/>
<evidence type="ECO:0000313" key="5">
    <source>
        <dbReference type="Proteomes" id="UP000589620"/>
    </source>
</evidence>
<dbReference type="Proteomes" id="UP000589620">
    <property type="component" value="Unassembled WGS sequence"/>
</dbReference>
<evidence type="ECO:0000256" key="1">
    <source>
        <dbReference type="ARBA" id="ARBA00022679"/>
    </source>
</evidence>
<dbReference type="RefSeq" id="WP_179453998.1">
    <property type="nucleotide sequence ID" value="NZ_BAAAPX010000001.1"/>
</dbReference>
<name>A0A852SVA9_9MICO</name>
<gene>
    <name evidence="4" type="ORF">BJ963_000220</name>
</gene>
<protein>
    <recommendedName>
        <fullName evidence="6">Nucleotidyltransferase domain-containing protein</fullName>
    </recommendedName>
</protein>
<dbReference type="SUPFAM" id="SSF81301">
    <property type="entry name" value="Nucleotidyltransferase"/>
    <property type="match status" value="1"/>
</dbReference>
<comment type="caution">
    <text evidence="4">The sequence shown here is derived from an EMBL/GenBank/DDBJ whole genome shotgun (WGS) entry which is preliminary data.</text>
</comment>
<feature type="domain" description="Adenylyltransferase AadA C-terminal" evidence="3">
    <location>
        <begin position="190"/>
        <end position="252"/>
    </location>
</feature>
<sequence length="264" mass="28471">MTEQQLPPAVADALTAFLLEQRRIAPGLVSRAVVTGSAVAGDWHPGVSDIDVVFIVTRDPVDDLPALAELHAASQPHIDGVYLTESEIARGPDVVQTAPQVVEGVLVSALAGAQLSWITWRELESGVQGIVDGGDVIWSPVADRHPRTAQGIVSFSRDNLLDYWQRIGDGLEAEIADRPDDGPVRSETVRWVALGPIRLVATIETGDVLSKTAAATFAAERWPEHAELLERTVRDRAGERQEFTVRDARQALALLRSCVAVAEG</sequence>
<dbReference type="Pfam" id="PF01909">
    <property type="entry name" value="NTP_transf_2"/>
    <property type="match status" value="1"/>
</dbReference>
<keyword evidence="5" id="KW-1185">Reference proteome</keyword>
<dbReference type="EMBL" id="JACCBJ010000001">
    <property type="protein sequence ID" value="NYD72701.1"/>
    <property type="molecule type" value="Genomic_DNA"/>
</dbReference>